<evidence type="ECO:0000256" key="2">
    <source>
        <dbReference type="RuleBase" id="RU363120"/>
    </source>
</evidence>
<dbReference type="RefSeq" id="XP_033586661.1">
    <property type="nucleotide sequence ID" value="XM_033736159.1"/>
</dbReference>
<feature type="region of interest" description="Disordered" evidence="3">
    <location>
        <begin position="47"/>
        <end position="157"/>
    </location>
</feature>
<comment type="function">
    <text evidence="2">Plays an essential role in initiation of the G0 program by preventing the degradation of specific nutrient-regulated mRNAs via the 5'-3' mRNA decay pathway.</text>
</comment>
<evidence type="ECO:0000313" key="4">
    <source>
        <dbReference type="EMBL" id="KAF2480091.1"/>
    </source>
</evidence>
<gene>
    <name evidence="4" type="ORF">BDY17DRAFT_31808</name>
</gene>
<feature type="compositionally biased region" description="Basic and acidic residues" evidence="3">
    <location>
        <begin position="136"/>
        <end position="146"/>
    </location>
</feature>
<dbReference type="GeneID" id="54477161"/>
<dbReference type="Pfam" id="PF04667">
    <property type="entry name" value="Endosulfine"/>
    <property type="match status" value="1"/>
</dbReference>
<dbReference type="EMBL" id="MU001640">
    <property type="protein sequence ID" value="KAF2480091.1"/>
    <property type="molecule type" value="Genomic_DNA"/>
</dbReference>
<dbReference type="AlphaFoldDB" id="A0A6A6PK68"/>
<name>A0A6A6PK68_9PEZI</name>
<organism evidence="4 5">
    <name type="scientific">Neohortaea acidophila</name>
    <dbReference type="NCBI Taxonomy" id="245834"/>
    <lineage>
        <taxon>Eukaryota</taxon>
        <taxon>Fungi</taxon>
        <taxon>Dikarya</taxon>
        <taxon>Ascomycota</taxon>
        <taxon>Pezizomycotina</taxon>
        <taxon>Dothideomycetes</taxon>
        <taxon>Dothideomycetidae</taxon>
        <taxon>Mycosphaerellales</taxon>
        <taxon>Teratosphaeriaceae</taxon>
        <taxon>Neohortaea</taxon>
    </lineage>
</organism>
<dbReference type="InterPro" id="IPR006760">
    <property type="entry name" value="Endosulphine"/>
</dbReference>
<dbReference type="PANTHER" id="PTHR10358">
    <property type="entry name" value="ENDOSULFINE"/>
    <property type="match status" value="1"/>
</dbReference>
<proteinExistence type="inferred from homology"/>
<protein>
    <recommendedName>
        <fullName evidence="2">mRNA stability protein</fullName>
    </recommendedName>
</protein>
<evidence type="ECO:0000313" key="5">
    <source>
        <dbReference type="Proteomes" id="UP000799767"/>
    </source>
</evidence>
<sequence length="157" mass="16884">MALNPHQRNKVDITLSEEEQKLFRLYGKLPNKKDLLQNKLKERKYFDSGDYAMSKAGKSDAGLVGGLGREHPSPETIPHLAQQQNSSQNPASGSLGPGTPGLYPTASQGQSGSPVKEPSILQRGMSMDDQGNVEDIGAKASEKATPTEEVGIPIRKS</sequence>
<dbReference type="OrthoDB" id="5949865at2759"/>
<reference evidence="4" key="1">
    <citation type="journal article" date="2020" name="Stud. Mycol.">
        <title>101 Dothideomycetes genomes: a test case for predicting lifestyles and emergence of pathogens.</title>
        <authorList>
            <person name="Haridas S."/>
            <person name="Albert R."/>
            <person name="Binder M."/>
            <person name="Bloem J."/>
            <person name="Labutti K."/>
            <person name="Salamov A."/>
            <person name="Andreopoulos B."/>
            <person name="Baker S."/>
            <person name="Barry K."/>
            <person name="Bills G."/>
            <person name="Bluhm B."/>
            <person name="Cannon C."/>
            <person name="Castanera R."/>
            <person name="Culley D."/>
            <person name="Daum C."/>
            <person name="Ezra D."/>
            <person name="Gonzalez J."/>
            <person name="Henrissat B."/>
            <person name="Kuo A."/>
            <person name="Liang C."/>
            <person name="Lipzen A."/>
            <person name="Lutzoni F."/>
            <person name="Magnuson J."/>
            <person name="Mondo S."/>
            <person name="Nolan M."/>
            <person name="Ohm R."/>
            <person name="Pangilinan J."/>
            <person name="Park H.-J."/>
            <person name="Ramirez L."/>
            <person name="Alfaro M."/>
            <person name="Sun H."/>
            <person name="Tritt A."/>
            <person name="Yoshinaga Y."/>
            <person name="Zwiers L.-H."/>
            <person name="Turgeon B."/>
            <person name="Goodwin S."/>
            <person name="Spatafora J."/>
            <person name="Crous P."/>
            <person name="Grigoriev I."/>
        </authorList>
    </citation>
    <scope>NUCLEOTIDE SEQUENCE</scope>
    <source>
        <strain evidence="4">CBS 113389</strain>
    </source>
</reference>
<keyword evidence="5" id="KW-1185">Reference proteome</keyword>
<dbReference type="GO" id="GO:0004864">
    <property type="term" value="F:protein phosphatase inhibitor activity"/>
    <property type="evidence" value="ECO:0007669"/>
    <property type="project" value="TreeGrafter"/>
</dbReference>
<evidence type="ECO:0000256" key="1">
    <source>
        <dbReference type="ARBA" id="ARBA00010520"/>
    </source>
</evidence>
<dbReference type="Proteomes" id="UP000799767">
    <property type="component" value="Unassembled WGS sequence"/>
</dbReference>
<evidence type="ECO:0000256" key="3">
    <source>
        <dbReference type="SAM" id="MobiDB-lite"/>
    </source>
</evidence>
<dbReference type="GO" id="GO:0005737">
    <property type="term" value="C:cytoplasm"/>
    <property type="evidence" value="ECO:0007669"/>
    <property type="project" value="TreeGrafter"/>
</dbReference>
<accession>A0A6A6PK68</accession>
<dbReference type="PANTHER" id="PTHR10358:SF6">
    <property type="entry name" value="ENDOSULFINE, ISOFORM A"/>
    <property type="match status" value="1"/>
</dbReference>
<comment type="similarity">
    <text evidence="1 2">Belongs to the endosulfine family.</text>
</comment>